<dbReference type="SUPFAM" id="SSF56935">
    <property type="entry name" value="Porins"/>
    <property type="match status" value="1"/>
</dbReference>
<feature type="signal peptide" evidence="8">
    <location>
        <begin position="1"/>
        <end position="21"/>
    </location>
</feature>
<dbReference type="PANTHER" id="PTHR35093">
    <property type="entry name" value="OUTER MEMBRANE PROTEIN NMB0088-RELATED"/>
    <property type="match status" value="1"/>
</dbReference>
<organism evidence="9">
    <name type="scientific">Ignavibacterium album</name>
    <dbReference type="NCBI Taxonomy" id="591197"/>
    <lineage>
        <taxon>Bacteria</taxon>
        <taxon>Pseudomonadati</taxon>
        <taxon>Ignavibacteriota</taxon>
        <taxon>Ignavibacteria</taxon>
        <taxon>Ignavibacteriales</taxon>
        <taxon>Ignavibacteriaceae</taxon>
        <taxon>Ignavibacterium</taxon>
    </lineage>
</organism>
<dbReference type="GO" id="GO:0009279">
    <property type="term" value="C:cell outer membrane"/>
    <property type="evidence" value="ECO:0007669"/>
    <property type="project" value="UniProtKB-SubCell"/>
</dbReference>
<gene>
    <name evidence="9" type="ORF">ENS31_06710</name>
</gene>
<protein>
    <recommendedName>
        <fullName evidence="10">Long-chain fatty acid transport protein</fullName>
    </recommendedName>
</protein>
<comment type="caution">
    <text evidence="9">The sequence shown here is derived from an EMBL/GenBank/DDBJ whole genome shotgun (WGS) entry which is preliminary data.</text>
</comment>
<dbReference type="Gene3D" id="2.40.160.60">
    <property type="entry name" value="Outer membrane protein transport protein (OMPP1/FadL/TodX)"/>
    <property type="match status" value="1"/>
</dbReference>
<keyword evidence="3" id="KW-1134">Transmembrane beta strand</keyword>
<evidence type="ECO:0000256" key="3">
    <source>
        <dbReference type="ARBA" id="ARBA00022452"/>
    </source>
</evidence>
<proteinExistence type="inferred from homology"/>
<evidence type="ECO:0000256" key="4">
    <source>
        <dbReference type="ARBA" id="ARBA00022692"/>
    </source>
</evidence>
<dbReference type="GO" id="GO:0015483">
    <property type="term" value="F:long-chain fatty acid transporting porin activity"/>
    <property type="evidence" value="ECO:0007669"/>
    <property type="project" value="TreeGrafter"/>
</dbReference>
<dbReference type="EMBL" id="DSUJ01000008">
    <property type="protein sequence ID" value="HFI91211.1"/>
    <property type="molecule type" value="Genomic_DNA"/>
</dbReference>
<name>A0A7V2ZJQ2_9BACT</name>
<evidence type="ECO:0008006" key="10">
    <source>
        <dbReference type="Google" id="ProtNLM"/>
    </source>
</evidence>
<evidence type="ECO:0000256" key="7">
    <source>
        <dbReference type="ARBA" id="ARBA00023237"/>
    </source>
</evidence>
<dbReference type="Pfam" id="PF03349">
    <property type="entry name" value="Toluene_X"/>
    <property type="match status" value="1"/>
</dbReference>
<dbReference type="InterPro" id="IPR005017">
    <property type="entry name" value="OMPP1/FadL/TodX"/>
</dbReference>
<comment type="subcellular location">
    <subcellularLocation>
        <location evidence="1">Cell outer membrane</location>
        <topology evidence="1">Multi-pass membrane protein</topology>
    </subcellularLocation>
</comment>
<evidence type="ECO:0000256" key="2">
    <source>
        <dbReference type="ARBA" id="ARBA00008163"/>
    </source>
</evidence>
<sequence>MKKVLLVLFLLFGLTIQSSFATDGYFRNGYGIKYSALAGSGVAVALSSLGAITNPASIIRTNNSLEINISVFSPMRDYTITGNPSGFPQTFGLTPGKIESDKNIFFFPTIGLKRGISDNMAIALSVYGNGGMNTDYPTQTFYETSSPNTGVNIEQMFANLSYAVEFTKGHSIGLAGIFGWQRFAAKGLIAFSPFSSDPANLSGNSWSTSTGFGFKVGYQGVLTDWLSIGAAYQSKINMSEFERYSGLFAEKGDFDIPANWTAGLAVSPNKDWTVLLDVKQILYSGVKSVNNPLLPNLQASQLGKEDGAGFGWKDITAVKFGVMYKAIENYTIMAGYSYNENPIKESEVLFNILAPAVVQHHITAGVTRKISEDSDFTLAFMYALNNSVKGANPLEAPGQQYIELAMRQWQIEVGYSFCLIK</sequence>
<dbReference type="AlphaFoldDB" id="A0A7V2ZJQ2"/>
<evidence type="ECO:0000313" key="9">
    <source>
        <dbReference type="EMBL" id="HFI91211.1"/>
    </source>
</evidence>
<feature type="chain" id="PRO_5031464114" description="Long-chain fatty acid transport protein" evidence="8">
    <location>
        <begin position="22"/>
        <end position="421"/>
    </location>
</feature>
<keyword evidence="7" id="KW-0998">Cell outer membrane</keyword>
<reference evidence="9" key="1">
    <citation type="journal article" date="2020" name="mSystems">
        <title>Genome- and Community-Level Interaction Insights into Carbon Utilization and Element Cycling Functions of Hydrothermarchaeota in Hydrothermal Sediment.</title>
        <authorList>
            <person name="Zhou Z."/>
            <person name="Liu Y."/>
            <person name="Xu W."/>
            <person name="Pan J."/>
            <person name="Luo Z.H."/>
            <person name="Li M."/>
        </authorList>
    </citation>
    <scope>NUCLEOTIDE SEQUENCE [LARGE SCALE GENOMIC DNA]</scope>
    <source>
        <strain evidence="9">SpSt-479</strain>
    </source>
</reference>
<comment type="similarity">
    <text evidence="2">Belongs to the OmpP1/FadL family.</text>
</comment>
<evidence type="ECO:0000256" key="1">
    <source>
        <dbReference type="ARBA" id="ARBA00004571"/>
    </source>
</evidence>
<keyword evidence="5 8" id="KW-0732">Signal</keyword>
<keyword evidence="6" id="KW-0472">Membrane</keyword>
<accession>A0A7V2ZJQ2</accession>
<evidence type="ECO:0000256" key="6">
    <source>
        <dbReference type="ARBA" id="ARBA00023136"/>
    </source>
</evidence>
<keyword evidence="4" id="KW-0812">Transmembrane</keyword>
<evidence type="ECO:0000256" key="5">
    <source>
        <dbReference type="ARBA" id="ARBA00022729"/>
    </source>
</evidence>
<evidence type="ECO:0000256" key="8">
    <source>
        <dbReference type="SAM" id="SignalP"/>
    </source>
</evidence>
<dbReference type="PANTHER" id="PTHR35093:SF8">
    <property type="entry name" value="OUTER MEMBRANE PROTEIN NMB0088-RELATED"/>
    <property type="match status" value="1"/>
</dbReference>